<sequence>MSKIVRVKGHSYSPRDPAQLIKHNIALLTRPVATRYQSSRRLLKAGVSGHLPLGARAHLYLLIEFHLPAVLDCDRLEPRGLLSDTLSDVSSIHSSDLTSDDEDRADLVRFGDDLAGSTWTDLGPNTATTDFLSHAFSSGASSAAGDEFEPDSTPGSSSESGRGDGSLTDDEDDHIDNDRTFSGLGESFADLEPSIPSASSLSTSVATTTISDLTDRQHSNLSLYSKFSNACDIEPPTSVPDMRSSVETTSFRRPVKEPVSSHFQLAYPDPTSVSSTFSSPGSSSTLSKSKHECFPSSFSQAPSFRETGTGGLGSSHSRSAAGKQATSSFAPASAMIVPTTVKERLTESHSKQEMDGQSSRLTNSSYSTDRWTVFDTPSMSRSLQSFPSLVQSTVNLPADVSHPIRILLVGSSGPSNQRQTIVQKLLRLVYIILPETAASDPIVLKEFDVLGRSESTRTISDLREPFKRERKTSSLGGRQPESIDRLTGPKGSLVIEVVDLTINEDDDWVSASEDVRAHLRSLRTSPSITTLVTNLVDPSQRHRSNLELSSILSSSDRTNMHTIVLPVEISASFNPGADLSRDNLIAKSKANTENRVWRYEDFVGLSGEKDALEVWKGLSLESLTTETVSLARGQTEQEAEEYMFRLSVDWKRLRACVRRYVIAVSSLATALLMLLACLDYALEAFEQTSLNPAINVTRSFIKEASIPLSVSPMTARVQRFSPNLVWTTSVQSAVATPVYRAASASASARGAVPSETRNLITSEAALREESGSLVTKLTTIKVPSEISVWSVKDRSVMAWKTRVGLPSSLPRRGDFCVNRSVPSFQHVPLNQSSSVKQQVWKLSEYVHPTVFALPTSLPDSFPLRRLTLDAEMFNPVIVSVQKAYCQTKNVVHALVARSNPSAQSAYNTLHNLRDTVLDLIWPPSPIVHELVEYAVNKVNQILVEVWMRADRSLRRGKMMTRDAFEEWKQRKEARRAKKPWARIKAILARRG</sequence>
<protein>
    <submittedName>
        <fullName evidence="2">Uncharacterized protein</fullName>
    </submittedName>
</protein>
<feature type="compositionally biased region" description="Low complexity" evidence="1">
    <location>
        <begin position="193"/>
        <end position="202"/>
    </location>
</feature>
<accession>A0A0F7SRT6</accession>
<feature type="region of interest" description="Disordered" evidence="1">
    <location>
        <begin position="270"/>
        <end position="364"/>
    </location>
</feature>
<dbReference type="EMBL" id="LN483157">
    <property type="protein sequence ID" value="CED84171.1"/>
    <property type="molecule type" value="Genomic_DNA"/>
</dbReference>
<feature type="compositionally biased region" description="Polar residues" evidence="1">
    <location>
        <begin position="355"/>
        <end position="364"/>
    </location>
</feature>
<feature type="compositionally biased region" description="Low complexity" evidence="1">
    <location>
        <begin position="271"/>
        <end position="287"/>
    </location>
</feature>
<dbReference type="AlphaFoldDB" id="A0A0F7SRT6"/>
<proteinExistence type="predicted"/>
<feature type="region of interest" description="Disordered" evidence="1">
    <location>
        <begin position="232"/>
        <end position="253"/>
    </location>
</feature>
<reference evidence="2" key="1">
    <citation type="submission" date="2014-08" db="EMBL/GenBank/DDBJ databases">
        <authorList>
            <person name="Sharma Rahul"/>
            <person name="Thines Marco"/>
        </authorList>
    </citation>
    <scope>NUCLEOTIDE SEQUENCE</scope>
</reference>
<feature type="compositionally biased region" description="Basic and acidic residues" evidence="1">
    <location>
        <begin position="341"/>
        <end position="354"/>
    </location>
</feature>
<name>A0A0F7SRT6_PHARH</name>
<feature type="region of interest" description="Disordered" evidence="1">
    <location>
        <begin position="141"/>
        <end position="202"/>
    </location>
</feature>
<feature type="compositionally biased region" description="Polar residues" evidence="1">
    <location>
        <begin position="314"/>
        <end position="330"/>
    </location>
</feature>
<organism evidence="2">
    <name type="scientific">Phaffia rhodozyma</name>
    <name type="common">Yeast</name>
    <name type="synonym">Xanthophyllomyces dendrorhous</name>
    <dbReference type="NCBI Taxonomy" id="264483"/>
    <lineage>
        <taxon>Eukaryota</taxon>
        <taxon>Fungi</taxon>
        <taxon>Dikarya</taxon>
        <taxon>Basidiomycota</taxon>
        <taxon>Agaricomycotina</taxon>
        <taxon>Tremellomycetes</taxon>
        <taxon>Cystofilobasidiales</taxon>
        <taxon>Mrakiaceae</taxon>
        <taxon>Phaffia</taxon>
    </lineage>
</organism>
<evidence type="ECO:0000313" key="2">
    <source>
        <dbReference type="EMBL" id="CED84171.1"/>
    </source>
</evidence>
<evidence type="ECO:0000256" key="1">
    <source>
        <dbReference type="SAM" id="MobiDB-lite"/>
    </source>
</evidence>